<name>A0A974ZZ84_9NOCA</name>
<dbReference type="RefSeq" id="WP_206011971.1">
    <property type="nucleotide sequence ID" value="NZ_CP070619.1"/>
</dbReference>
<keyword evidence="2" id="KW-1185">Reference proteome</keyword>
<accession>A0A974ZZ84</accession>
<organism evidence="1 2">
    <name type="scientific">Rhodococcus pseudokoreensis</name>
    <dbReference type="NCBI Taxonomy" id="2811421"/>
    <lineage>
        <taxon>Bacteria</taxon>
        <taxon>Bacillati</taxon>
        <taxon>Actinomycetota</taxon>
        <taxon>Actinomycetes</taxon>
        <taxon>Mycobacteriales</taxon>
        <taxon>Nocardiaceae</taxon>
        <taxon>Rhodococcus</taxon>
    </lineage>
</organism>
<gene>
    <name evidence="1" type="ORF">JWS13_37475</name>
</gene>
<sequence>MPEKKHKPGPEPGALGTGARVLVLVRRPSEVAQTGRIIELEDARRQGSMISRAY</sequence>
<reference evidence="1 2" key="2">
    <citation type="journal article" date="2022" name="Arch. Microbiol.">
        <title>Rhodococcus pseudokoreensis sp. nov. isolated from the rhizosphere of young M26 apple rootstocks.</title>
        <authorList>
            <person name="Kampfer P."/>
            <person name="Glaeser S.P."/>
            <person name="Blom J."/>
            <person name="Wolf J."/>
            <person name="Benning S."/>
            <person name="Schloter M."/>
            <person name="Neumann-Schaal M."/>
        </authorList>
    </citation>
    <scope>NUCLEOTIDE SEQUENCE [LARGE SCALE GENOMIC DNA]</scope>
    <source>
        <strain evidence="1 2">R79</strain>
    </source>
</reference>
<evidence type="ECO:0000313" key="2">
    <source>
        <dbReference type="Proteomes" id="UP000662986"/>
    </source>
</evidence>
<protein>
    <submittedName>
        <fullName evidence="1">Uncharacterized protein</fullName>
    </submittedName>
</protein>
<proteinExistence type="predicted"/>
<dbReference type="EMBL" id="CP070619">
    <property type="protein sequence ID" value="QSE95829.1"/>
    <property type="molecule type" value="Genomic_DNA"/>
</dbReference>
<reference evidence="1 2" key="1">
    <citation type="journal article" date="2021" name="Microbiol. Resour. Announc.">
        <title>Complete Genome Sequences of Two Rhodococcus sp. Strains with Large and Linear Chromosomes, Isolated from Apple Rhizosphere.</title>
        <authorList>
            <person name="Benning S."/>
            <person name="Brugnone N."/>
            <person name="Siani R."/>
            <person name="Kublik S."/>
            <person name="Schloter M."/>
            <person name="Rad V."/>
        </authorList>
    </citation>
    <scope>NUCLEOTIDE SEQUENCE [LARGE SCALE GENOMIC DNA]</scope>
    <source>
        <strain evidence="1 2">R79</strain>
    </source>
</reference>
<dbReference type="Proteomes" id="UP000662986">
    <property type="component" value="Chromosome"/>
</dbReference>
<evidence type="ECO:0000313" key="1">
    <source>
        <dbReference type="EMBL" id="QSE95829.1"/>
    </source>
</evidence>